<proteinExistence type="predicted"/>
<evidence type="ECO:0000256" key="2">
    <source>
        <dbReference type="ARBA" id="ARBA00022737"/>
    </source>
</evidence>
<evidence type="ECO:0000256" key="3">
    <source>
        <dbReference type="ARBA" id="ARBA00022837"/>
    </source>
</evidence>
<evidence type="ECO:0000313" key="7">
    <source>
        <dbReference type="Proteomes" id="UP001465668"/>
    </source>
</evidence>
<dbReference type="PANTHER" id="PTHR23048">
    <property type="entry name" value="MYOSIN LIGHT CHAIN 1, 3"/>
    <property type="match status" value="1"/>
</dbReference>
<keyword evidence="7" id="KW-1185">Reference proteome</keyword>
<evidence type="ECO:0000256" key="1">
    <source>
        <dbReference type="ARBA" id="ARBA00020786"/>
    </source>
</evidence>
<name>A0ABR2XH57_9PEZI</name>
<protein>
    <recommendedName>
        <fullName evidence="1">Calmodulin</fullName>
    </recommendedName>
</protein>
<keyword evidence="2" id="KW-0677">Repeat</keyword>
<feature type="domain" description="EF-hand" evidence="5">
    <location>
        <begin position="284"/>
        <end position="316"/>
    </location>
</feature>
<dbReference type="Proteomes" id="UP001465668">
    <property type="component" value="Unassembled WGS sequence"/>
</dbReference>
<gene>
    <name evidence="6" type="ORF">SCAR479_10271</name>
</gene>
<dbReference type="InterPro" id="IPR050230">
    <property type="entry name" value="CALM/Myosin/TropC-like"/>
</dbReference>
<reference evidence="6 7" key="1">
    <citation type="submission" date="2024-02" db="EMBL/GenBank/DDBJ databases">
        <title>First draft genome assembly of two strains of Seiridium cardinale.</title>
        <authorList>
            <person name="Emiliani G."/>
            <person name="Scali E."/>
        </authorList>
    </citation>
    <scope>NUCLEOTIDE SEQUENCE [LARGE SCALE GENOMIC DNA]</scope>
    <source>
        <strain evidence="6 7">BM-138-000479</strain>
    </source>
</reference>
<dbReference type="PANTHER" id="PTHR23048:SF59">
    <property type="entry name" value="EF-HAND SUPERFAMILY PROTEIN"/>
    <property type="match status" value="1"/>
</dbReference>
<dbReference type="Pfam" id="PF13499">
    <property type="entry name" value="EF-hand_7"/>
    <property type="match status" value="1"/>
</dbReference>
<evidence type="ECO:0000259" key="5">
    <source>
        <dbReference type="PROSITE" id="PS50222"/>
    </source>
</evidence>
<dbReference type="InterPro" id="IPR018247">
    <property type="entry name" value="EF_Hand_1_Ca_BS"/>
</dbReference>
<dbReference type="PROSITE" id="PS50222">
    <property type="entry name" value="EF_HAND_2"/>
    <property type="match status" value="3"/>
</dbReference>
<feature type="domain" description="EF-hand" evidence="5">
    <location>
        <begin position="248"/>
        <end position="283"/>
    </location>
</feature>
<dbReference type="CDD" id="cd00051">
    <property type="entry name" value="EFh"/>
    <property type="match status" value="1"/>
</dbReference>
<dbReference type="InterPro" id="IPR011992">
    <property type="entry name" value="EF-hand-dom_pair"/>
</dbReference>
<sequence length="316" mass="35319">MYLITIPSDSVHRRKYRFRVLCPYQSSACASPSHGSLGPEEKLAYASRRDRLTNIPDRIASPQVVEAWAQPGGAAPEVSLAQPTPMAAYGGASSMINNYNDTRGPIDRDSRQIGSRSLPIRPGPTSVRSGGRFAPPVQNPEEPEPWHQISDEHRSEIQDCFHLFDMNKDDKLDFSEFRYALQSLGLGQVSRPELIAKFHDQARPRPDWTPLPSIQGQPPPSQTPVVADLRLSKEGFQAIAAEYMAQRDPREELLRTFAMFDKGGKGIITLDDLRFVVKELGEDVPENELQSMIEQFDIEDKGGVNREEFLGIFLSG</sequence>
<dbReference type="PROSITE" id="PS00018">
    <property type="entry name" value="EF_HAND_1"/>
    <property type="match status" value="1"/>
</dbReference>
<feature type="domain" description="EF-hand" evidence="5">
    <location>
        <begin position="152"/>
        <end position="187"/>
    </location>
</feature>
<evidence type="ECO:0000256" key="4">
    <source>
        <dbReference type="SAM" id="MobiDB-lite"/>
    </source>
</evidence>
<feature type="region of interest" description="Disordered" evidence="4">
    <location>
        <begin position="103"/>
        <end position="146"/>
    </location>
</feature>
<evidence type="ECO:0000313" key="6">
    <source>
        <dbReference type="EMBL" id="KAK9773149.1"/>
    </source>
</evidence>
<accession>A0ABR2XH57</accession>
<dbReference type="InterPro" id="IPR002048">
    <property type="entry name" value="EF_hand_dom"/>
</dbReference>
<dbReference type="EMBL" id="JARVKM010000054">
    <property type="protein sequence ID" value="KAK9773149.1"/>
    <property type="molecule type" value="Genomic_DNA"/>
</dbReference>
<dbReference type="Pfam" id="PF13405">
    <property type="entry name" value="EF-hand_6"/>
    <property type="match status" value="1"/>
</dbReference>
<comment type="caution">
    <text evidence="6">The sequence shown here is derived from an EMBL/GenBank/DDBJ whole genome shotgun (WGS) entry which is preliminary data.</text>
</comment>
<organism evidence="6 7">
    <name type="scientific">Seiridium cardinale</name>
    <dbReference type="NCBI Taxonomy" id="138064"/>
    <lineage>
        <taxon>Eukaryota</taxon>
        <taxon>Fungi</taxon>
        <taxon>Dikarya</taxon>
        <taxon>Ascomycota</taxon>
        <taxon>Pezizomycotina</taxon>
        <taxon>Sordariomycetes</taxon>
        <taxon>Xylariomycetidae</taxon>
        <taxon>Amphisphaeriales</taxon>
        <taxon>Sporocadaceae</taxon>
        <taxon>Seiridium</taxon>
    </lineage>
</organism>
<dbReference type="SMART" id="SM00054">
    <property type="entry name" value="EFh"/>
    <property type="match status" value="3"/>
</dbReference>
<keyword evidence="3" id="KW-0106">Calcium</keyword>
<dbReference type="SUPFAM" id="SSF47473">
    <property type="entry name" value="EF-hand"/>
    <property type="match status" value="1"/>
</dbReference>
<dbReference type="Gene3D" id="1.10.238.10">
    <property type="entry name" value="EF-hand"/>
    <property type="match status" value="1"/>
</dbReference>